<dbReference type="EMBL" id="PDOC01000004">
    <property type="protein sequence ID" value="PIL45241.1"/>
    <property type="molecule type" value="Genomic_DNA"/>
</dbReference>
<reference evidence="1 2" key="1">
    <citation type="submission" date="2017-10" db="EMBL/GenBank/DDBJ databases">
        <title>Massilia psychrophilum sp. nov., a novel purple-pigmented bacterium isolated from Tianshan glacier, Xinjiang Municipality, China.</title>
        <authorList>
            <person name="Wang H."/>
        </authorList>
    </citation>
    <scope>NUCLEOTIDE SEQUENCE [LARGE SCALE GENOMIC DNA]</scope>
    <source>
        <strain evidence="1 2">JCM 30074</strain>
    </source>
</reference>
<proteinExistence type="predicted"/>
<name>A0A2G8TGQ8_9BURK</name>
<accession>A0A2G8TGQ8</accession>
<comment type="caution">
    <text evidence="1">The sequence shown here is derived from an EMBL/GenBank/DDBJ whole genome shotgun (WGS) entry which is preliminary data.</text>
</comment>
<organism evidence="1 2">
    <name type="scientific">Massilia eurypsychrophila</name>
    <dbReference type="NCBI Taxonomy" id="1485217"/>
    <lineage>
        <taxon>Bacteria</taxon>
        <taxon>Pseudomonadati</taxon>
        <taxon>Pseudomonadota</taxon>
        <taxon>Betaproteobacteria</taxon>
        <taxon>Burkholderiales</taxon>
        <taxon>Oxalobacteraceae</taxon>
        <taxon>Telluria group</taxon>
        <taxon>Massilia</taxon>
    </lineage>
</organism>
<protein>
    <submittedName>
        <fullName evidence="1">Uncharacterized protein</fullName>
    </submittedName>
</protein>
<dbReference type="AlphaFoldDB" id="A0A2G8TGQ8"/>
<sequence>MADAVDIPATADIIAVQQFSLDELKSRTRHLLASVAATREDDCASGHGDWVSTDAQTVVRLAQGARARLYHASGAMQYVSALAPLQSLFKEVADKETLTRQVNEVARKLNIAEWAGDQGSIAFERLWQMKAQGADPAGKVSEPVLSRIVGAYRHSVAGIPVLGAASVALRLVRHKLERQAYVLAVQTTEKTYLPICSRGDDGLATGTRGRC</sequence>
<keyword evidence="2" id="KW-1185">Reference proteome</keyword>
<dbReference type="Proteomes" id="UP000230390">
    <property type="component" value="Unassembled WGS sequence"/>
</dbReference>
<gene>
    <name evidence="1" type="ORF">CR105_08610</name>
</gene>
<evidence type="ECO:0000313" key="1">
    <source>
        <dbReference type="EMBL" id="PIL45241.1"/>
    </source>
</evidence>
<evidence type="ECO:0000313" key="2">
    <source>
        <dbReference type="Proteomes" id="UP000230390"/>
    </source>
</evidence>